<proteinExistence type="inferred from homology"/>
<feature type="domain" description="TAFH" evidence="7">
    <location>
        <begin position="321"/>
        <end position="418"/>
    </location>
</feature>
<reference evidence="8" key="1">
    <citation type="submission" date="2020-08" db="EMBL/GenBank/DDBJ databases">
        <title>Chromosome-level assembly of Southern catfish (Silurus meridionalis) provides insights into visual adaptation to the nocturnal and benthic lifestyles.</title>
        <authorList>
            <person name="Zhang Y."/>
            <person name="Wang D."/>
            <person name="Peng Z."/>
        </authorList>
    </citation>
    <scope>NUCLEOTIDE SEQUENCE</scope>
    <source>
        <strain evidence="8">SWU-2019-XX</strain>
        <tissue evidence="8">Muscle</tissue>
    </source>
</reference>
<dbReference type="Pfam" id="PF07531">
    <property type="entry name" value="TAFH"/>
    <property type="match status" value="1"/>
</dbReference>
<keyword evidence="9" id="KW-1185">Reference proteome</keyword>
<dbReference type="InterPro" id="IPR045144">
    <property type="entry name" value="TAF4"/>
</dbReference>
<dbReference type="InterPro" id="IPR007900">
    <property type="entry name" value="TAF4_C"/>
</dbReference>
<dbReference type="EMBL" id="JABFDY010000005">
    <property type="protein sequence ID" value="KAF7707572.1"/>
    <property type="molecule type" value="Genomic_DNA"/>
</dbReference>
<dbReference type="InterPro" id="IPR009072">
    <property type="entry name" value="Histone-fold"/>
</dbReference>
<dbReference type="GO" id="GO:0005669">
    <property type="term" value="C:transcription factor TFIID complex"/>
    <property type="evidence" value="ECO:0007669"/>
    <property type="project" value="InterPro"/>
</dbReference>
<evidence type="ECO:0000256" key="1">
    <source>
        <dbReference type="ARBA" id="ARBA00004123"/>
    </source>
</evidence>
<comment type="caution">
    <text evidence="8">The sequence shown here is derived from an EMBL/GenBank/DDBJ whole genome shotgun (WGS) entry which is preliminary data.</text>
</comment>
<dbReference type="InterPro" id="IPR037249">
    <property type="entry name" value="TAFH/NHR1_dom_sf"/>
</dbReference>
<keyword evidence="5" id="KW-0539">Nucleus</keyword>
<evidence type="ECO:0000313" key="9">
    <source>
        <dbReference type="Proteomes" id="UP000606274"/>
    </source>
</evidence>
<gene>
    <name evidence="8" type="ORF">HF521_018790</name>
</gene>
<evidence type="ECO:0000256" key="2">
    <source>
        <dbReference type="ARBA" id="ARBA00006178"/>
    </source>
</evidence>
<dbReference type="GO" id="GO:0046982">
    <property type="term" value="F:protein heterodimerization activity"/>
    <property type="evidence" value="ECO:0007669"/>
    <property type="project" value="InterPro"/>
</dbReference>
<dbReference type="Pfam" id="PF05236">
    <property type="entry name" value="TAF4"/>
    <property type="match status" value="1"/>
</dbReference>
<keyword evidence="3" id="KW-0805">Transcription regulation</keyword>
<name>A0A8T0BJY7_SILME</name>
<accession>A0A8T0BJY7</accession>
<dbReference type="GO" id="GO:0006355">
    <property type="term" value="P:regulation of DNA-templated transcription"/>
    <property type="evidence" value="ECO:0007669"/>
    <property type="project" value="UniProtKB-ARBA"/>
</dbReference>
<evidence type="ECO:0000256" key="6">
    <source>
        <dbReference type="SAM" id="MobiDB-lite"/>
    </source>
</evidence>
<feature type="region of interest" description="Disordered" evidence="6">
    <location>
        <begin position="692"/>
        <end position="731"/>
    </location>
</feature>
<feature type="compositionally biased region" description="Basic and acidic residues" evidence="6">
    <location>
        <begin position="656"/>
        <end position="674"/>
    </location>
</feature>
<dbReference type="GO" id="GO:0003677">
    <property type="term" value="F:DNA binding"/>
    <property type="evidence" value="ECO:0007669"/>
    <property type="project" value="TreeGrafter"/>
</dbReference>
<dbReference type="AlphaFoldDB" id="A0A8T0BJY7"/>
<evidence type="ECO:0000256" key="4">
    <source>
        <dbReference type="ARBA" id="ARBA00023163"/>
    </source>
</evidence>
<keyword evidence="4" id="KW-0804">Transcription</keyword>
<feature type="compositionally biased region" description="Low complexity" evidence="6">
    <location>
        <begin position="704"/>
        <end position="726"/>
    </location>
</feature>
<dbReference type="SUPFAM" id="SSF47113">
    <property type="entry name" value="Histone-fold"/>
    <property type="match status" value="1"/>
</dbReference>
<dbReference type="PANTHER" id="PTHR15138">
    <property type="entry name" value="TRANSCRIPTION INITIATION FACTOR TFIID SUBUNIT 4"/>
    <property type="match status" value="1"/>
</dbReference>
<dbReference type="InterPro" id="IPR003894">
    <property type="entry name" value="TAFH_NHR1"/>
</dbReference>
<dbReference type="PROSITE" id="PS51119">
    <property type="entry name" value="TAFH"/>
    <property type="match status" value="1"/>
</dbReference>
<evidence type="ECO:0000259" key="7">
    <source>
        <dbReference type="PROSITE" id="PS51119"/>
    </source>
</evidence>
<comment type="similarity">
    <text evidence="2">Belongs to the TAF4 family.</text>
</comment>
<dbReference type="Gene3D" id="1.20.120.1110">
    <property type="entry name" value="TAFH/NHR1 domain"/>
    <property type="match status" value="1"/>
</dbReference>
<evidence type="ECO:0000256" key="5">
    <source>
        <dbReference type="ARBA" id="ARBA00023242"/>
    </source>
</evidence>
<dbReference type="Proteomes" id="UP000606274">
    <property type="component" value="Unassembled WGS sequence"/>
</dbReference>
<dbReference type="GO" id="GO:0016251">
    <property type="term" value="F:RNA polymerase II general transcription initiation factor activity"/>
    <property type="evidence" value="ECO:0007669"/>
    <property type="project" value="TreeGrafter"/>
</dbReference>
<evidence type="ECO:0000256" key="3">
    <source>
        <dbReference type="ARBA" id="ARBA00023015"/>
    </source>
</evidence>
<feature type="region of interest" description="Disordered" evidence="6">
    <location>
        <begin position="650"/>
        <end position="675"/>
    </location>
</feature>
<dbReference type="SMART" id="SM00549">
    <property type="entry name" value="TAFH"/>
    <property type="match status" value="1"/>
</dbReference>
<dbReference type="GO" id="GO:0006367">
    <property type="term" value="P:transcription initiation at RNA polymerase II promoter"/>
    <property type="evidence" value="ECO:0007669"/>
    <property type="project" value="TreeGrafter"/>
</dbReference>
<organism evidence="8 9">
    <name type="scientific">Silurus meridionalis</name>
    <name type="common">Southern catfish</name>
    <name type="synonym">Silurus soldatovi meridionalis</name>
    <dbReference type="NCBI Taxonomy" id="175797"/>
    <lineage>
        <taxon>Eukaryota</taxon>
        <taxon>Metazoa</taxon>
        <taxon>Chordata</taxon>
        <taxon>Craniata</taxon>
        <taxon>Vertebrata</taxon>
        <taxon>Euteleostomi</taxon>
        <taxon>Actinopterygii</taxon>
        <taxon>Neopterygii</taxon>
        <taxon>Teleostei</taxon>
        <taxon>Ostariophysi</taxon>
        <taxon>Siluriformes</taxon>
        <taxon>Siluridae</taxon>
        <taxon>Silurus</taxon>
    </lineage>
</organism>
<comment type="subcellular location">
    <subcellularLocation>
        <location evidence="1">Nucleus</location>
    </subcellularLocation>
</comment>
<dbReference type="PANTHER" id="PTHR15138:SF22">
    <property type="entry name" value="TAFH DOMAIN-CONTAINING PROTEIN"/>
    <property type="match status" value="1"/>
</dbReference>
<dbReference type="Gene3D" id="1.10.20.10">
    <property type="entry name" value="Histone, subunit A"/>
    <property type="match status" value="1"/>
</dbReference>
<evidence type="ECO:0000313" key="8">
    <source>
        <dbReference type="EMBL" id="KAF7707572.1"/>
    </source>
</evidence>
<dbReference type="SUPFAM" id="SSF158553">
    <property type="entry name" value="TAFH domain-like"/>
    <property type="match status" value="1"/>
</dbReference>
<dbReference type="CDD" id="cd08045">
    <property type="entry name" value="HFD_TAF4"/>
    <property type="match status" value="1"/>
</dbReference>
<protein>
    <recommendedName>
        <fullName evidence="7">TAFH domain-containing protein</fullName>
    </recommendedName>
</protein>
<sequence>MDDTISFLATSVQPNYIFSQPASVSGTQTVALHRPSNITPKHSDPKLTASVSIAPDPASALTFSNASLIKTNPQTQIKTIVPNQLAGSPVAVRPPMTGTLVYSGAVSTPLTVVSSPSVLVKPDAGQAAGMLRPGTASPVVSTVSVRPGVPAAPAPRAVVPQITVRPQQPTTIQLPPGFTIPPGMVLVRTEAGQLVLVPQQVLAQAKAQNQTKAALSPTPATTTTTIRVTTPVQQAPVTSQAIRPIPPTQAKVVQAASTAGPALQKTPLVTASPAQKPSGPTVITAGARVQTPNQTILKPSPAVTAPAAPTTGLAGLSQEMQENVKKCKNFLATLIKLASHNSPFPETSKNVKALVQDLLDDKIEPEEFTNRLQTELKSSPQPYLIPFLKKSLPALRMTLLSSQQSLTQLAQTSSPLTVSAIKAPPPRSLATAMPTVRPTVTQDQAAVVAVKRTAAQTGPVRMPVVITQSVRPQGAVLRGPAVQVRGPMGIAMQATANQRQKVNDPGGGTFRDDDDINDVASMAGVNLNEENARILATGSELVGTQIRSCKDETFLPANLLHKRILEIARGFGVNEVFADVVSLVSNATEARLRATLENVSALARHRTDPCKDEEHHEQTSDVRTQLKFFEQLEKMEKQRKDDEEREILLKVAKSRSRQEDPEQARLKQKAKEMQQQELAQMRQRDANLTALAAIGPRKKRKLDSPGAPGAEASGSSSGSAGASSSSTRQVRQRITRVNLRDLIFCLEQERSTARSLLLYKALLK</sequence>